<reference evidence="2" key="1">
    <citation type="submission" date="2014-12" db="EMBL/GenBank/DDBJ databases">
        <title>Whole genome sequences of four Staphylococcus schleiferi canine isolates.</title>
        <authorList>
            <person name="Misic A.M."/>
            <person name="Cain C."/>
            <person name="Morris D.O."/>
            <person name="Rankin S."/>
            <person name="Beiting D."/>
        </authorList>
    </citation>
    <scope>NUCLEOTIDE SEQUENCE</scope>
    <source>
        <strain evidence="2">ASB11</strain>
        <strain evidence="3">ASB9</strain>
    </source>
</reference>
<evidence type="ECO:0000313" key="4">
    <source>
        <dbReference type="Proteomes" id="UP000038622"/>
    </source>
</evidence>
<evidence type="ECO:0000313" key="2">
    <source>
        <dbReference type="EMBL" id="CRF41542.1"/>
    </source>
</evidence>
<keyword evidence="1" id="KW-1133">Transmembrane helix</keyword>
<evidence type="ECO:0000313" key="5">
    <source>
        <dbReference type="Proteomes" id="UP000041394"/>
    </source>
</evidence>
<evidence type="ECO:0000256" key="1">
    <source>
        <dbReference type="SAM" id="Phobius"/>
    </source>
</evidence>
<keyword evidence="1" id="KW-0472">Membrane</keyword>
<dbReference type="EMBL" id="CDMN01000067">
    <property type="protein sequence ID" value="CRF44928.1"/>
    <property type="molecule type" value="Genomic_DNA"/>
</dbReference>
<accession>A0A0K2X540</accession>
<dbReference type="Proteomes" id="UP000038622">
    <property type="component" value="Unassembled WGS sequence"/>
</dbReference>
<reference evidence="5" key="3">
    <citation type="submission" date="2014-12" db="EMBL/GenBank/DDBJ databases">
        <authorList>
            <person name="Jaenicke S."/>
        </authorList>
    </citation>
    <scope>NUCLEOTIDE SEQUENCE [LARGE SCALE GENOMIC DNA]</scope>
</reference>
<reference evidence="4" key="2">
    <citation type="submission" date="2014-12" db="EMBL/GenBank/DDBJ databases">
        <authorList>
            <person name="Smet A."/>
        </authorList>
    </citation>
    <scope>NUCLEOTIDE SEQUENCE [LARGE SCALE GENOMIC DNA]</scope>
</reference>
<evidence type="ECO:0000313" key="3">
    <source>
        <dbReference type="EMBL" id="CRF44928.1"/>
    </source>
</evidence>
<keyword evidence="4" id="KW-1185">Reference proteome</keyword>
<proteinExistence type="predicted"/>
<name>A0A0K2X540_9HELI</name>
<keyword evidence="1" id="KW-0812">Transmembrane</keyword>
<gene>
    <name evidence="2" type="ORF">HAL011_13430</name>
    <name evidence="3" type="ORF">HAL09_15540</name>
</gene>
<protein>
    <submittedName>
        <fullName evidence="2">Uncharacterized protein</fullName>
    </submittedName>
</protein>
<sequence length="37" mass="4133">MDFKQNMGSFVSLSILKIFALIFALGLARILQSKSED</sequence>
<feature type="transmembrane region" description="Helical" evidence="1">
    <location>
        <begin position="12"/>
        <end position="31"/>
    </location>
</feature>
<dbReference type="Proteomes" id="UP000041394">
    <property type="component" value="Unassembled WGS sequence"/>
</dbReference>
<dbReference type="STRING" id="1578720.HAL011_13430"/>
<dbReference type="AlphaFoldDB" id="A0A0K2X540"/>
<organism evidence="2 4">
    <name type="scientific">Helicobacter ailurogastricus</name>
    <dbReference type="NCBI Taxonomy" id="1578720"/>
    <lineage>
        <taxon>Bacteria</taxon>
        <taxon>Pseudomonadati</taxon>
        <taxon>Campylobacterota</taxon>
        <taxon>Epsilonproteobacteria</taxon>
        <taxon>Campylobacterales</taxon>
        <taxon>Helicobacteraceae</taxon>
        <taxon>Helicobacter</taxon>
    </lineage>
</organism>
<dbReference type="EMBL" id="CDML01000044">
    <property type="protein sequence ID" value="CRF41542.1"/>
    <property type="molecule type" value="Genomic_DNA"/>
</dbReference>